<dbReference type="Proteomes" id="UP000245647">
    <property type="component" value="Unassembled WGS sequence"/>
</dbReference>
<reference evidence="4 5" key="1">
    <citation type="submission" date="2018-04" db="EMBL/GenBank/DDBJ databases">
        <title>Pedobacter chongqingensis sp. nov., isolated from a rottenly hemp rope.</title>
        <authorList>
            <person name="Cai Y."/>
        </authorList>
    </citation>
    <scope>NUCLEOTIDE SEQUENCE [LARGE SCALE GENOMIC DNA]</scope>
    <source>
        <strain evidence="4 5">FJ4-8</strain>
    </source>
</reference>
<dbReference type="PANTHER" id="PTHR37302:SF1">
    <property type="entry name" value="PROTEIN DINB"/>
    <property type="match status" value="1"/>
</dbReference>
<dbReference type="PANTHER" id="PTHR37302">
    <property type="entry name" value="SLR1116 PROTEIN"/>
    <property type="match status" value="1"/>
</dbReference>
<feature type="binding site" evidence="3">
    <location>
        <position position="118"/>
    </location>
    <ligand>
        <name>a divalent metal cation</name>
        <dbReference type="ChEBI" id="CHEBI:60240"/>
    </ligand>
</feature>
<name>A0A2U2PAI8_9SPHI</name>
<feature type="binding site" evidence="3">
    <location>
        <position position="36"/>
    </location>
    <ligand>
        <name>a divalent metal cation</name>
        <dbReference type="ChEBI" id="CHEBI:60240"/>
    </ligand>
</feature>
<evidence type="ECO:0000313" key="4">
    <source>
        <dbReference type="EMBL" id="PWG78407.1"/>
    </source>
</evidence>
<feature type="binding site" evidence="3">
    <location>
        <position position="114"/>
    </location>
    <ligand>
        <name>a divalent metal cation</name>
        <dbReference type="ChEBI" id="CHEBI:60240"/>
    </ligand>
</feature>
<dbReference type="OrthoDB" id="9811413at2"/>
<dbReference type="SUPFAM" id="SSF109854">
    <property type="entry name" value="DinB/YfiT-like putative metalloenzymes"/>
    <property type="match status" value="1"/>
</dbReference>
<evidence type="ECO:0000256" key="2">
    <source>
        <dbReference type="ARBA" id="ARBA00022723"/>
    </source>
</evidence>
<dbReference type="GO" id="GO:0046872">
    <property type="term" value="F:metal ion binding"/>
    <property type="evidence" value="ECO:0007669"/>
    <property type="project" value="UniProtKB-KW"/>
</dbReference>
<sequence>MLKDLIRYTDVANRKMIAAFQGSGKALPEAERLFSHILNSTRIWISRIKGETPVVDRFDLLPVEEFSVWNQRNIEELYHILEHTDLSARISYPNSQGDKFNDVISDVLFHVVNHSTYHRAQVATQFRINGVKPPATDYFLLKRKGEI</sequence>
<gene>
    <name evidence="4" type="ORF">DDR33_22250</name>
</gene>
<evidence type="ECO:0000313" key="5">
    <source>
        <dbReference type="Proteomes" id="UP000245647"/>
    </source>
</evidence>
<keyword evidence="5" id="KW-1185">Reference proteome</keyword>
<dbReference type="EMBL" id="QEAS01000025">
    <property type="protein sequence ID" value="PWG78407.1"/>
    <property type="molecule type" value="Genomic_DNA"/>
</dbReference>
<organism evidence="4 5">
    <name type="scientific">Pararcticibacter amylolyticus</name>
    <dbReference type="NCBI Taxonomy" id="2173175"/>
    <lineage>
        <taxon>Bacteria</taxon>
        <taxon>Pseudomonadati</taxon>
        <taxon>Bacteroidota</taxon>
        <taxon>Sphingobacteriia</taxon>
        <taxon>Sphingobacteriales</taxon>
        <taxon>Sphingobacteriaceae</taxon>
        <taxon>Pararcticibacter</taxon>
    </lineage>
</organism>
<comment type="caution">
    <text evidence="4">The sequence shown here is derived from an EMBL/GenBank/DDBJ whole genome shotgun (WGS) entry which is preliminary data.</text>
</comment>
<dbReference type="Gene3D" id="1.20.120.450">
    <property type="entry name" value="dinb family like domain"/>
    <property type="match status" value="1"/>
</dbReference>
<protein>
    <submittedName>
        <fullName evidence="4">Damage-inducible protein DinB</fullName>
    </submittedName>
</protein>
<proteinExistence type="inferred from homology"/>
<keyword evidence="2 3" id="KW-0479">Metal-binding</keyword>
<dbReference type="InterPro" id="IPR034660">
    <property type="entry name" value="DinB/YfiT-like"/>
</dbReference>
<dbReference type="Pfam" id="PF05163">
    <property type="entry name" value="DinB"/>
    <property type="match status" value="1"/>
</dbReference>
<evidence type="ECO:0000256" key="3">
    <source>
        <dbReference type="PIRSR" id="PIRSR607837-1"/>
    </source>
</evidence>
<dbReference type="InterPro" id="IPR007837">
    <property type="entry name" value="DinB"/>
</dbReference>
<dbReference type="AlphaFoldDB" id="A0A2U2PAI8"/>
<evidence type="ECO:0000256" key="1">
    <source>
        <dbReference type="ARBA" id="ARBA00008635"/>
    </source>
</evidence>
<comment type="similarity">
    <text evidence="1">Belongs to the DinB family.</text>
</comment>
<accession>A0A2U2PAI8</accession>
<dbReference type="RefSeq" id="WP_109418009.1">
    <property type="nucleotide sequence ID" value="NZ_QEAS01000025.1"/>
</dbReference>